<sequence>MILSPAMILCPGRLLTVLCLSQFSLTPHFRCLPSPPTPFQCLLKLPTSRREFMCWVGGGGITDGRCRSCSGDEEAGCLWKKKSDAVPFWGQRVALSPLGSAR</sequence>
<dbReference type="Proteomes" id="UP000827872">
    <property type="component" value="Linkage Group LG11"/>
</dbReference>
<organism evidence="1 2">
    <name type="scientific">Sphaerodactylus townsendi</name>
    <dbReference type="NCBI Taxonomy" id="933632"/>
    <lineage>
        <taxon>Eukaryota</taxon>
        <taxon>Metazoa</taxon>
        <taxon>Chordata</taxon>
        <taxon>Craniata</taxon>
        <taxon>Vertebrata</taxon>
        <taxon>Euteleostomi</taxon>
        <taxon>Lepidosauria</taxon>
        <taxon>Squamata</taxon>
        <taxon>Bifurcata</taxon>
        <taxon>Gekkota</taxon>
        <taxon>Sphaerodactylidae</taxon>
        <taxon>Sphaerodactylus</taxon>
    </lineage>
</organism>
<keyword evidence="2" id="KW-1185">Reference proteome</keyword>
<dbReference type="EMBL" id="CM037624">
    <property type="protein sequence ID" value="KAH8010901.1"/>
    <property type="molecule type" value="Genomic_DNA"/>
</dbReference>
<protein>
    <submittedName>
        <fullName evidence="1">Uncharacterized protein</fullName>
    </submittedName>
</protein>
<reference evidence="1" key="1">
    <citation type="submission" date="2021-08" db="EMBL/GenBank/DDBJ databases">
        <title>The first chromosome-level gecko genome reveals the dynamic sex chromosomes of Neotropical dwarf geckos (Sphaerodactylidae: Sphaerodactylus).</title>
        <authorList>
            <person name="Pinto B.J."/>
            <person name="Keating S.E."/>
            <person name="Gamble T."/>
        </authorList>
    </citation>
    <scope>NUCLEOTIDE SEQUENCE</scope>
    <source>
        <strain evidence="1">TG3544</strain>
    </source>
</reference>
<evidence type="ECO:0000313" key="1">
    <source>
        <dbReference type="EMBL" id="KAH8010901.1"/>
    </source>
</evidence>
<gene>
    <name evidence="1" type="ORF">K3G42_015813</name>
</gene>
<accession>A0ACB8FV26</accession>
<comment type="caution">
    <text evidence="1">The sequence shown here is derived from an EMBL/GenBank/DDBJ whole genome shotgun (WGS) entry which is preliminary data.</text>
</comment>
<name>A0ACB8FV26_9SAUR</name>
<proteinExistence type="predicted"/>
<evidence type="ECO:0000313" key="2">
    <source>
        <dbReference type="Proteomes" id="UP000827872"/>
    </source>
</evidence>